<dbReference type="Proteomes" id="UP000321393">
    <property type="component" value="Unassembled WGS sequence"/>
</dbReference>
<evidence type="ECO:0000313" key="2">
    <source>
        <dbReference type="Proteomes" id="UP000321393"/>
    </source>
</evidence>
<gene>
    <name evidence="1" type="ORF">E6C27_scaffold366G001000</name>
</gene>
<reference evidence="1 2" key="1">
    <citation type="submission" date="2019-08" db="EMBL/GenBank/DDBJ databases">
        <title>Draft genome sequences of two oriental melons (Cucumis melo L. var makuwa).</title>
        <authorList>
            <person name="Kwon S.-Y."/>
        </authorList>
    </citation>
    <scope>NUCLEOTIDE SEQUENCE [LARGE SCALE GENOMIC DNA]</scope>
    <source>
        <strain evidence="2">cv. SW 3</strain>
        <tissue evidence="1">Leaf</tissue>
    </source>
</reference>
<accession>A0A5A7TFE3</accession>
<comment type="caution">
    <text evidence="1">The sequence shown here is derived from an EMBL/GenBank/DDBJ whole genome shotgun (WGS) entry which is preliminary data.</text>
</comment>
<name>A0A5A7TFE3_CUCMM</name>
<dbReference type="AlphaFoldDB" id="A0A5A7TFE3"/>
<dbReference type="EMBL" id="SSTE01018023">
    <property type="protein sequence ID" value="KAA0040125.1"/>
    <property type="molecule type" value="Genomic_DNA"/>
</dbReference>
<organism evidence="1 2">
    <name type="scientific">Cucumis melo var. makuwa</name>
    <name type="common">Oriental melon</name>
    <dbReference type="NCBI Taxonomy" id="1194695"/>
    <lineage>
        <taxon>Eukaryota</taxon>
        <taxon>Viridiplantae</taxon>
        <taxon>Streptophyta</taxon>
        <taxon>Embryophyta</taxon>
        <taxon>Tracheophyta</taxon>
        <taxon>Spermatophyta</taxon>
        <taxon>Magnoliopsida</taxon>
        <taxon>eudicotyledons</taxon>
        <taxon>Gunneridae</taxon>
        <taxon>Pentapetalae</taxon>
        <taxon>rosids</taxon>
        <taxon>fabids</taxon>
        <taxon>Cucurbitales</taxon>
        <taxon>Cucurbitaceae</taxon>
        <taxon>Benincaseae</taxon>
        <taxon>Cucumis</taxon>
    </lineage>
</organism>
<proteinExistence type="predicted"/>
<protein>
    <submittedName>
        <fullName evidence="1">GDSL esterase/lipase</fullName>
    </submittedName>
</protein>
<evidence type="ECO:0000313" key="1">
    <source>
        <dbReference type="EMBL" id="KAA0040125.1"/>
    </source>
</evidence>
<sequence length="116" mass="13723">MNLNWNSLEDVEQHLLTIRISPCYTEWVHHGESISFKGIENFEEGTSSNPFDEGTNRRQFNEEDDMFGMLIDLQVLIEQEEEMEQRRLKDEMSRNIGIDIDEDRTSCVKDIFRPLP</sequence>